<sequence>MEDIRPTAKWANRMLRPLTSIYHRLEKHHEIVTRVLTSKTKEKASAGLGTERARGPAKATALRAKCEQQQQQQHHQGLGYSDDEEPNDPAWIPGGKKLEKRRIRHNYSSRGQRNGARKRSRLSIRSPETHKILPGAIEIATPLITGKARGGVDELPSSSSSIRIQLFQNAVAHGETAAGVEEQRKTSRATNSSFTPYQGSWKEILDQSGDPGFVGIAHLLDRVFLKFLRSTRVVSPGGFNSPQGSGRGARSLLSMAVRRLPEFIADEQRIQDEEDESCEVDMCDAYFTELEASYAPGGNGWIPLREAVRSQGIYLVSCMIQRGWITNLAACRLLEECLSQDELDAFETLLTKYLATVDAYPYPTTFDSRRPPGHRDDPVHLLGVYYSRPGRRRSYVFEELTRLLMRQAVPPEWMVTTFWKRCVDSAIKSLSMEDRDSAAARRLIESVILSAAGVHSTTPGSNDLRIRNLRPPHPVRLRDTRASTAQTSAPVEEQSPCPIPIQDALSNLVASLMTALCGMCMARSQADSLKARTVGMKIRDLVNHLAFAVQRTIGLEPMTTEVEGPVFQPLRRGYVLLSDCALECGRKITAEMIYHSESVSRQAIESFFRALSSRQDVVKELAELVSKVFHYSGPPGHHDRGPVRTPKEIRAKVSQLSQLTRTPGVALLLGKVAADSAMELAEKSLDSDDHAWALEIQETVVSSQREESLERFPLSSQEESGRDRTGLYRWEDIIGEWVARTPPVTGSRTAAIDIAMKQRIGRPEQPRAIACSTSSSSASSICSENTISSVTSSAPSISKKRPSASEPSSPRPFKKASQAQSLQRLVGNEIDWRRIPGRLPLASLSAGSASNDTPVAARTRTAQREMLQMRTLTAREHGTSAMNNPVEPLSRIEVVIINKKNTLSTPGRGFKDYHDREPISRRTRRSLPFSRTNIERSRRRQSAPATAAAATRRQTISSGSSPRVEDSEDELSFL</sequence>
<feature type="compositionally biased region" description="Basic and acidic residues" evidence="1">
    <location>
        <begin position="909"/>
        <end position="920"/>
    </location>
</feature>
<reference evidence="2 3" key="1">
    <citation type="submission" date="2015-02" db="EMBL/GenBank/DDBJ databases">
        <title>Draft Genome Sequences of Two Closely-Related Aflatoxigenic Aspergillus Species Obtained from the Cote d'Ivoire.</title>
        <authorList>
            <person name="Moore G.G."/>
            <person name="Beltz S.B."/>
            <person name="Mack B.M."/>
        </authorList>
    </citation>
    <scope>NUCLEOTIDE SEQUENCE [LARGE SCALE GENOMIC DNA]</scope>
    <source>
        <strain evidence="2 3">SRRC1468</strain>
    </source>
</reference>
<feature type="region of interest" description="Disordered" evidence="1">
    <location>
        <begin position="40"/>
        <end position="59"/>
    </location>
</feature>
<proteinExistence type="predicted"/>
<feature type="compositionally biased region" description="Basic residues" evidence="1">
    <location>
        <begin position="98"/>
        <end position="107"/>
    </location>
</feature>
<feature type="region of interest" description="Disordered" evidence="1">
    <location>
        <begin position="903"/>
        <end position="974"/>
    </location>
</feature>
<protein>
    <submittedName>
        <fullName evidence="2">Uncharacterized protein</fullName>
    </submittedName>
</protein>
<keyword evidence="3" id="KW-1185">Reference proteome</keyword>
<organism evidence="2 3">
    <name type="scientific">Aspergillus rambellii</name>
    <dbReference type="NCBI Taxonomy" id="308745"/>
    <lineage>
        <taxon>Eukaryota</taxon>
        <taxon>Fungi</taxon>
        <taxon>Dikarya</taxon>
        <taxon>Ascomycota</taxon>
        <taxon>Pezizomycotina</taxon>
        <taxon>Eurotiomycetes</taxon>
        <taxon>Eurotiomycetidae</taxon>
        <taxon>Eurotiales</taxon>
        <taxon>Aspergillaceae</taxon>
        <taxon>Aspergillus</taxon>
        <taxon>Aspergillus subgen. Nidulantes</taxon>
    </lineage>
</organism>
<feature type="region of interest" description="Disordered" evidence="1">
    <location>
        <begin position="758"/>
        <end position="820"/>
    </location>
</feature>
<evidence type="ECO:0000256" key="1">
    <source>
        <dbReference type="SAM" id="MobiDB-lite"/>
    </source>
</evidence>
<gene>
    <name evidence="2" type="ORF">ARAM_005346</name>
</gene>
<dbReference type="AlphaFoldDB" id="A0A0F8W5A8"/>
<feature type="region of interest" description="Disordered" evidence="1">
    <location>
        <begin position="66"/>
        <end position="126"/>
    </location>
</feature>
<dbReference type="Proteomes" id="UP000034291">
    <property type="component" value="Unassembled WGS sequence"/>
</dbReference>
<feature type="compositionally biased region" description="Low complexity" evidence="1">
    <location>
        <begin position="768"/>
        <end position="797"/>
    </location>
</feature>
<dbReference type="OrthoDB" id="4159838at2759"/>
<comment type="caution">
    <text evidence="2">The sequence shown here is derived from an EMBL/GenBank/DDBJ whole genome shotgun (WGS) entry which is preliminary data.</text>
</comment>
<dbReference type="STRING" id="308745.A0A0F8W5A8"/>
<feature type="compositionally biased region" description="Low complexity" evidence="1">
    <location>
        <begin position="942"/>
        <end position="955"/>
    </location>
</feature>
<evidence type="ECO:0000313" key="2">
    <source>
        <dbReference type="EMBL" id="KKK13105.1"/>
    </source>
</evidence>
<name>A0A0F8W5A8_9EURO</name>
<dbReference type="EMBL" id="JZBS01003892">
    <property type="protein sequence ID" value="KKK13105.1"/>
    <property type="molecule type" value="Genomic_DNA"/>
</dbReference>
<accession>A0A0F8W5A8</accession>
<evidence type="ECO:0000313" key="3">
    <source>
        <dbReference type="Proteomes" id="UP000034291"/>
    </source>
</evidence>